<evidence type="ECO:0000313" key="1">
    <source>
        <dbReference type="EMBL" id="KAK1413094.1"/>
    </source>
</evidence>
<reference evidence="1" key="1">
    <citation type="journal article" date="2023" name="bioRxiv">
        <title>Improved chromosome-level genome assembly for marigold (Tagetes erecta).</title>
        <authorList>
            <person name="Jiang F."/>
            <person name="Yuan L."/>
            <person name="Wang S."/>
            <person name="Wang H."/>
            <person name="Xu D."/>
            <person name="Wang A."/>
            <person name="Fan W."/>
        </authorList>
    </citation>
    <scope>NUCLEOTIDE SEQUENCE</scope>
    <source>
        <strain evidence="1">WSJ</strain>
        <tissue evidence="1">Leaf</tissue>
    </source>
</reference>
<evidence type="ECO:0000313" key="2">
    <source>
        <dbReference type="Proteomes" id="UP001229421"/>
    </source>
</evidence>
<keyword evidence="2" id="KW-1185">Reference proteome</keyword>
<dbReference type="Proteomes" id="UP001229421">
    <property type="component" value="Unassembled WGS sequence"/>
</dbReference>
<sequence length="77" mass="8590">MKTGGIAVCSIFVALVYIPEYSYGGLWPAQHAVNLLSADTPSRIPSPNPQKNRIKNRIIEFRSLPKGRGEQIKIIRI</sequence>
<organism evidence="1 2">
    <name type="scientific">Tagetes erecta</name>
    <name type="common">African marigold</name>
    <dbReference type="NCBI Taxonomy" id="13708"/>
    <lineage>
        <taxon>Eukaryota</taxon>
        <taxon>Viridiplantae</taxon>
        <taxon>Streptophyta</taxon>
        <taxon>Embryophyta</taxon>
        <taxon>Tracheophyta</taxon>
        <taxon>Spermatophyta</taxon>
        <taxon>Magnoliopsida</taxon>
        <taxon>eudicotyledons</taxon>
        <taxon>Gunneridae</taxon>
        <taxon>Pentapetalae</taxon>
        <taxon>asterids</taxon>
        <taxon>campanulids</taxon>
        <taxon>Asterales</taxon>
        <taxon>Asteraceae</taxon>
        <taxon>Asteroideae</taxon>
        <taxon>Heliantheae alliance</taxon>
        <taxon>Tageteae</taxon>
        <taxon>Tagetes</taxon>
    </lineage>
</organism>
<gene>
    <name evidence="1" type="ORF">QVD17_34850</name>
</gene>
<name>A0AAD8JYA4_TARER</name>
<proteinExistence type="predicted"/>
<accession>A0AAD8JYA4</accession>
<protein>
    <submittedName>
        <fullName evidence="1">Uncharacterized protein</fullName>
    </submittedName>
</protein>
<dbReference type="AlphaFoldDB" id="A0AAD8JYA4"/>
<comment type="caution">
    <text evidence="1">The sequence shown here is derived from an EMBL/GenBank/DDBJ whole genome shotgun (WGS) entry which is preliminary data.</text>
</comment>
<dbReference type="EMBL" id="JAUHHV010000009">
    <property type="protein sequence ID" value="KAK1413094.1"/>
    <property type="molecule type" value="Genomic_DNA"/>
</dbReference>